<keyword evidence="1" id="KW-1133">Transmembrane helix</keyword>
<evidence type="ECO:0000313" key="2">
    <source>
        <dbReference type="EMBL" id="GID12727.1"/>
    </source>
</evidence>
<proteinExistence type="predicted"/>
<gene>
    <name evidence="2" type="ORF">Aru02nite_36160</name>
</gene>
<keyword evidence="1" id="KW-0812">Transmembrane</keyword>
<feature type="transmembrane region" description="Helical" evidence="1">
    <location>
        <begin position="6"/>
        <end position="28"/>
    </location>
</feature>
<keyword evidence="1" id="KW-0472">Membrane</keyword>
<dbReference type="InterPro" id="IPR025333">
    <property type="entry name" value="DUF4239"/>
</dbReference>
<feature type="transmembrane region" description="Helical" evidence="1">
    <location>
        <begin position="206"/>
        <end position="228"/>
    </location>
</feature>
<evidence type="ECO:0000256" key="1">
    <source>
        <dbReference type="SAM" id="Phobius"/>
    </source>
</evidence>
<protein>
    <recommendedName>
        <fullName evidence="4">DUF4239 domain-containing protein</fullName>
    </recommendedName>
</protein>
<reference evidence="2" key="1">
    <citation type="submission" date="2021-01" db="EMBL/GenBank/DDBJ databases">
        <title>Whole genome shotgun sequence of Actinocatenispora rupis NBRC 107355.</title>
        <authorList>
            <person name="Komaki H."/>
            <person name="Tamura T."/>
        </authorList>
    </citation>
    <scope>NUCLEOTIDE SEQUENCE</scope>
    <source>
        <strain evidence="2">NBRC 107355</strain>
    </source>
</reference>
<feature type="transmembrane region" description="Helical" evidence="1">
    <location>
        <begin position="40"/>
        <end position="60"/>
    </location>
</feature>
<accession>A0A8J3NDB5</accession>
<sequence length="249" mass="27027">MSVYLYGTLWIGAACAGAGLLLLLVYRAGDHERRERNNDVNGLVFAIVGVLYAIVVGFVVTSQWESVGNARDAAAQEANGLVQMYWAADALPAEQRTQVRADCLAYGRQVRDVEWPAMSAHETVPVQGQRILERLGRASRPPASASDSQSDQLRDALNTVFQNRQQRLALAHQNLSGMMWFVLFAGGLLTVALAYLFGVPGRIAHLIMVVSLVGTIGLLLYACFQLQYPFGPATDLGPTAMTSALRVFG</sequence>
<dbReference type="RefSeq" id="WP_203658954.1">
    <property type="nucleotide sequence ID" value="NZ_BAAAZM010000024.1"/>
</dbReference>
<dbReference type="EMBL" id="BOMB01000020">
    <property type="protein sequence ID" value="GID12727.1"/>
    <property type="molecule type" value="Genomic_DNA"/>
</dbReference>
<evidence type="ECO:0008006" key="4">
    <source>
        <dbReference type="Google" id="ProtNLM"/>
    </source>
</evidence>
<comment type="caution">
    <text evidence="2">The sequence shown here is derived from an EMBL/GenBank/DDBJ whole genome shotgun (WGS) entry which is preliminary data.</text>
</comment>
<dbReference type="Proteomes" id="UP000612808">
    <property type="component" value="Unassembled WGS sequence"/>
</dbReference>
<name>A0A8J3NDB5_9ACTN</name>
<dbReference type="Pfam" id="PF14023">
    <property type="entry name" value="Bestrophin-like"/>
    <property type="match status" value="1"/>
</dbReference>
<dbReference type="AlphaFoldDB" id="A0A8J3NDB5"/>
<organism evidence="2 3">
    <name type="scientific">Actinocatenispora rupis</name>
    <dbReference type="NCBI Taxonomy" id="519421"/>
    <lineage>
        <taxon>Bacteria</taxon>
        <taxon>Bacillati</taxon>
        <taxon>Actinomycetota</taxon>
        <taxon>Actinomycetes</taxon>
        <taxon>Micromonosporales</taxon>
        <taxon>Micromonosporaceae</taxon>
        <taxon>Actinocatenispora</taxon>
    </lineage>
</organism>
<evidence type="ECO:0000313" key="3">
    <source>
        <dbReference type="Proteomes" id="UP000612808"/>
    </source>
</evidence>
<feature type="transmembrane region" description="Helical" evidence="1">
    <location>
        <begin position="178"/>
        <end position="199"/>
    </location>
</feature>
<keyword evidence="3" id="KW-1185">Reference proteome</keyword>